<evidence type="ECO:0000256" key="1">
    <source>
        <dbReference type="SAM" id="Phobius"/>
    </source>
</evidence>
<keyword evidence="1" id="KW-0812">Transmembrane</keyword>
<dbReference type="SUPFAM" id="SSF103473">
    <property type="entry name" value="MFS general substrate transporter"/>
    <property type="match status" value="1"/>
</dbReference>
<keyword evidence="3" id="KW-1185">Reference proteome</keyword>
<evidence type="ECO:0000313" key="2">
    <source>
        <dbReference type="EMBL" id="KAG8198569.1"/>
    </source>
</evidence>
<comment type="caution">
    <text evidence="2">The sequence shown here is derived from an EMBL/GenBank/DDBJ whole genome shotgun (WGS) entry which is preliminary data.</text>
</comment>
<accession>A0AAV6VPK1</accession>
<feature type="transmembrane region" description="Helical" evidence="1">
    <location>
        <begin position="62"/>
        <end position="84"/>
    </location>
</feature>
<gene>
    <name evidence="2" type="ORF">JTE90_026467</name>
</gene>
<dbReference type="AlphaFoldDB" id="A0AAV6VPK1"/>
<dbReference type="PANTHER" id="PTHR11360:SF284">
    <property type="entry name" value="EG:103B4.3 PROTEIN-RELATED"/>
    <property type="match status" value="1"/>
</dbReference>
<keyword evidence="1" id="KW-0472">Membrane</keyword>
<feature type="transmembrane region" description="Helical" evidence="1">
    <location>
        <begin position="30"/>
        <end position="50"/>
    </location>
</feature>
<dbReference type="InterPro" id="IPR036259">
    <property type="entry name" value="MFS_trans_sf"/>
</dbReference>
<keyword evidence="1" id="KW-1133">Transmembrane helix</keyword>
<dbReference type="PANTHER" id="PTHR11360">
    <property type="entry name" value="MONOCARBOXYLATE TRANSPORTER"/>
    <property type="match status" value="1"/>
</dbReference>
<dbReference type="Gene3D" id="1.20.1250.20">
    <property type="entry name" value="MFS general substrate transporter like domains"/>
    <property type="match status" value="1"/>
</dbReference>
<name>A0AAV6VPK1_9ARAC</name>
<protein>
    <submittedName>
        <fullName evidence="2">Uncharacterized protein</fullName>
    </submittedName>
</protein>
<dbReference type="EMBL" id="JAFNEN010000038">
    <property type="protein sequence ID" value="KAG8198569.1"/>
    <property type="molecule type" value="Genomic_DNA"/>
</dbReference>
<evidence type="ECO:0000313" key="3">
    <source>
        <dbReference type="Proteomes" id="UP000827092"/>
    </source>
</evidence>
<dbReference type="Proteomes" id="UP000827092">
    <property type="component" value="Unassembled WGS sequence"/>
</dbReference>
<reference evidence="2 3" key="1">
    <citation type="journal article" date="2022" name="Nat. Ecol. Evol.">
        <title>A masculinizing supergene underlies an exaggerated male reproductive morph in a spider.</title>
        <authorList>
            <person name="Hendrickx F."/>
            <person name="De Corte Z."/>
            <person name="Sonet G."/>
            <person name="Van Belleghem S.M."/>
            <person name="Kostlbacher S."/>
            <person name="Vangestel C."/>
        </authorList>
    </citation>
    <scope>NUCLEOTIDE SEQUENCE [LARGE SCALE GENOMIC DNA]</scope>
    <source>
        <strain evidence="2">W744_W776</strain>
    </source>
</reference>
<dbReference type="InterPro" id="IPR050327">
    <property type="entry name" value="Proton-linked_MCT"/>
</dbReference>
<dbReference type="GO" id="GO:0008028">
    <property type="term" value="F:monocarboxylic acid transmembrane transporter activity"/>
    <property type="evidence" value="ECO:0007669"/>
    <property type="project" value="TreeGrafter"/>
</dbReference>
<organism evidence="2 3">
    <name type="scientific">Oedothorax gibbosus</name>
    <dbReference type="NCBI Taxonomy" id="931172"/>
    <lineage>
        <taxon>Eukaryota</taxon>
        <taxon>Metazoa</taxon>
        <taxon>Ecdysozoa</taxon>
        <taxon>Arthropoda</taxon>
        <taxon>Chelicerata</taxon>
        <taxon>Arachnida</taxon>
        <taxon>Araneae</taxon>
        <taxon>Araneomorphae</taxon>
        <taxon>Entelegynae</taxon>
        <taxon>Araneoidea</taxon>
        <taxon>Linyphiidae</taxon>
        <taxon>Erigoninae</taxon>
        <taxon>Oedothorax</taxon>
    </lineage>
</organism>
<sequence>MGNLGIRIPFVYVPARVVELGLASPEEASFLLAITGVCNVLGRLIFGFWVDRTTIKRQRLHVFNAILMINGLSHFTTVFIHKYYQMAIIVLLLD</sequence>
<proteinExistence type="predicted"/>